<feature type="domain" description="Nucleotidyl transferase" evidence="10">
    <location>
        <begin position="6"/>
        <end position="107"/>
    </location>
</feature>
<organism evidence="12 13">
    <name type="scientific">Parelaphostrongylus tenuis</name>
    <name type="common">Meningeal worm</name>
    <dbReference type="NCBI Taxonomy" id="148309"/>
    <lineage>
        <taxon>Eukaryota</taxon>
        <taxon>Metazoa</taxon>
        <taxon>Ecdysozoa</taxon>
        <taxon>Nematoda</taxon>
        <taxon>Chromadorea</taxon>
        <taxon>Rhabditida</taxon>
        <taxon>Rhabditina</taxon>
        <taxon>Rhabditomorpha</taxon>
        <taxon>Strongyloidea</taxon>
        <taxon>Metastrongylidae</taxon>
        <taxon>Parelaphostrongylus</taxon>
    </lineage>
</organism>
<dbReference type="Proteomes" id="UP001196413">
    <property type="component" value="Unassembled WGS sequence"/>
</dbReference>
<evidence type="ECO:0000259" key="11">
    <source>
        <dbReference type="Pfam" id="PF25087"/>
    </source>
</evidence>
<dbReference type="Gene3D" id="3.90.550.10">
    <property type="entry name" value="Spore Coat Polysaccharide Biosynthesis Protein SpsA, Chain A"/>
    <property type="match status" value="1"/>
</dbReference>
<comment type="subcellular location">
    <subcellularLocation>
        <location evidence="1">Cytoplasm</location>
        <location evidence="1">Cytosol</location>
    </subcellularLocation>
</comment>
<reference evidence="12" key="1">
    <citation type="submission" date="2021-06" db="EMBL/GenBank/DDBJ databases">
        <title>Parelaphostrongylus tenuis whole genome reference sequence.</title>
        <authorList>
            <person name="Garwood T.J."/>
            <person name="Larsen P.A."/>
            <person name="Fountain-Jones N.M."/>
            <person name="Garbe J.R."/>
            <person name="Macchietto M.G."/>
            <person name="Kania S.A."/>
            <person name="Gerhold R.W."/>
            <person name="Richards J.E."/>
            <person name="Wolf T.M."/>
        </authorList>
    </citation>
    <scope>NUCLEOTIDE SEQUENCE</scope>
    <source>
        <strain evidence="12">MNPRO001-30</strain>
        <tissue evidence="12">Meninges</tissue>
    </source>
</reference>
<dbReference type="SUPFAM" id="SSF53448">
    <property type="entry name" value="Nucleotide-diphospho-sugar transferases"/>
    <property type="match status" value="1"/>
</dbReference>
<comment type="function">
    <text evidence="8">Acts as a component of the translation initiation factor 2B (eIF2B) complex, which catalyzes the exchange of GDP for GTP on the eukaryotic initiation factor 2 (eIF2) complex gamma subunit. Its guanine nucleotide exchange factor activity is repressed when bound to eIF2 complex phosphorylated on the alpha subunit, thereby limiting the amount of methionyl-initiator methionine tRNA available to the ribosome and consequently global translation is repressed.</text>
</comment>
<feature type="domain" description="Mannose-1-phosphate guanyltransferase C-terminal" evidence="11">
    <location>
        <begin position="283"/>
        <end position="371"/>
    </location>
</feature>
<name>A0AAD5QKX4_PARTN</name>
<dbReference type="InterPro" id="IPR029044">
    <property type="entry name" value="Nucleotide-diphossugar_trans"/>
</dbReference>
<dbReference type="InterPro" id="IPR005835">
    <property type="entry name" value="NTP_transferase_dom"/>
</dbReference>
<evidence type="ECO:0000256" key="2">
    <source>
        <dbReference type="ARBA" id="ARBA00007878"/>
    </source>
</evidence>
<evidence type="ECO:0000256" key="4">
    <source>
        <dbReference type="ARBA" id="ARBA00022540"/>
    </source>
</evidence>
<gene>
    <name evidence="12" type="ORF">KIN20_011226</name>
</gene>
<comment type="caution">
    <text evidence="12">The sequence shown here is derived from an EMBL/GenBank/DDBJ whole genome shotgun (WGS) entry which is preliminary data.</text>
</comment>
<dbReference type="InterPro" id="IPR051960">
    <property type="entry name" value="eIF2B_gamma"/>
</dbReference>
<accession>A0AAD5QKX4</accession>
<comment type="similarity">
    <text evidence="2">Belongs to the eIF-2B gamma/epsilon subunits family.</text>
</comment>
<dbReference type="GO" id="GO:0005829">
    <property type="term" value="C:cytosol"/>
    <property type="evidence" value="ECO:0007669"/>
    <property type="project" value="UniProtKB-SubCell"/>
</dbReference>
<dbReference type="GO" id="GO:0003743">
    <property type="term" value="F:translation initiation factor activity"/>
    <property type="evidence" value="ECO:0007669"/>
    <property type="project" value="UniProtKB-KW"/>
</dbReference>
<dbReference type="InterPro" id="IPR056729">
    <property type="entry name" value="GMPPB_C"/>
</dbReference>
<comment type="subunit">
    <text evidence="9">Component of the translation initiation factor 2B (eIF2B) complex which is a heterodecamer of two sets of five different subunits: alpha, beta, gamma, delta and epsilon. Subunits alpha, beta and delta comprise a regulatory subcomplex and subunits epsilon and gamma comprise a catalytic subcomplex. Within the complex, the hexameric regulatory complex resides at the center, with the two heterodimeric catalytic subcomplexes bound on opposite sides.</text>
</comment>
<dbReference type="GO" id="GO:0005085">
    <property type="term" value="F:guanyl-nucleotide exchange factor activity"/>
    <property type="evidence" value="ECO:0007669"/>
    <property type="project" value="TreeGrafter"/>
</dbReference>
<dbReference type="PANTHER" id="PTHR45989:SF1">
    <property type="entry name" value="TRANSLATION INITIATION FACTOR EIF-2B SUBUNIT GAMMA"/>
    <property type="match status" value="1"/>
</dbReference>
<protein>
    <recommendedName>
        <fullName evidence="6">Translation initiation factor eIF2B subunit gamma</fullName>
    </recommendedName>
    <alternativeName>
        <fullName evidence="7">eIF2B GDP-GTP exchange factor subunit gamma</fullName>
    </alternativeName>
</protein>
<keyword evidence="13" id="KW-1185">Reference proteome</keyword>
<evidence type="ECO:0000256" key="1">
    <source>
        <dbReference type="ARBA" id="ARBA00004514"/>
    </source>
</evidence>
<dbReference type="PANTHER" id="PTHR45989">
    <property type="entry name" value="TRANSLATION INITIATION FACTOR EIF-2B SUBUNIT GAMMA"/>
    <property type="match status" value="1"/>
</dbReference>
<evidence type="ECO:0000256" key="7">
    <source>
        <dbReference type="ARBA" id="ARBA00044229"/>
    </source>
</evidence>
<keyword evidence="3" id="KW-0963">Cytoplasm</keyword>
<dbReference type="Pfam" id="PF00483">
    <property type="entry name" value="NTP_transferase"/>
    <property type="match status" value="1"/>
</dbReference>
<evidence type="ECO:0000256" key="6">
    <source>
        <dbReference type="ARBA" id="ARBA00044196"/>
    </source>
</evidence>
<dbReference type="GO" id="GO:0005851">
    <property type="term" value="C:eukaryotic translation initiation factor 2B complex"/>
    <property type="evidence" value="ECO:0007669"/>
    <property type="project" value="TreeGrafter"/>
</dbReference>
<dbReference type="GO" id="GO:0002183">
    <property type="term" value="P:cytoplasmic translational initiation"/>
    <property type="evidence" value="ECO:0007669"/>
    <property type="project" value="TreeGrafter"/>
</dbReference>
<keyword evidence="5" id="KW-0648">Protein biosynthesis</keyword>
<evidence type="ECO:0000313" key="13">
    <source>
        <dbReference type="Proteomes" id="UP001196413"/>
    </source>
</evidence>
<keyword evidence="4" id="KW-0396">Initiation factor</keyword>
<evidence type="ECO:0000313" key="12">
    <source>
        <dbReference type="EMBL" id="KAJ1354327.1"/>
    </source>
</evidence>
<dbReference type="AlphaFoldDB" id="A0AAD5QKX4"/>
<evidence type="ECO:0000256" key="3">
    <source>
        <dbReference type="ARBA" id="ARBA00022490"/>
    </source>
</evidence>
<evidence type="ECO:0000256" key="9">
    <source>
        <dbReference type="ARBA" id="ARBA00046432"/>
    </source>
</evidence>
<dbReference type="Gene3D" id="2.160.10.10">
    <property type="entry name" value="Hexapeptide repeat proteins"/>
    <property type="match status" value="1"/>
</dbReference>
<evidence type="ECO:0000256" key="8">
    <source>
        <dbReference type="ARBA" id="ARBA00045373"/>
    </source>
</evidence>
<evidence type="ECO:0000259" key="10">
    <source>
        <dbReference type="Pfam" id="PF00483"/>
    </source>
</evidence>
<dbReference type="Pfam" id="PF25087">
    <property type="entry name" value="GMPPB_C"/>
    <property type="match status" value="1"/>
</dbReference>
<evidence type="ECO:0000256" key="5">
    <source>
        <dbReference type="ARBA" id="ARBA00022917"/>
    </source>
</evidence>
<sequence length="384" mass="42271">MSELQALLLCGGSGSRMTELCNGMLKCLLPIANVPMFWYPLNTLVNTGVKDIKLFVREDGEQELSRLLSTPLFSFPSAAIEVISMPRENEEWGTADLLRHYASKITATLLCLLSDMCVNGPIPGPKVRRNKGRDFIALEKSTSRIVHMINEEDFDQPVNADAWLNKFPNVTLTAKYVDCHVYFMRHSCLATIIKERNFASLKADVIPYMLSKQCSLPCGDDKVPKCMAYLLQHGNAIVAAHVNNLGAYLEINKSVLKCLPRISSLIFTGRVFDGRLNGIHTNESLVAEDVKVGERALIKKSVIAPRCTVGEKSNIQGSVVMEGSTIGRDVKITQSIICCGAVIGDNSELVNVIVTKDQKVGANAKIHNEVVDCDDEDNAWENGL</sequence>
<proteinExistence type="inferred from homology"/>
<dbReference type="EMBL" id="JAHQIW010002017">
    <property type="protein sequence ID" value="KAJ1354327.1"/>
    <property type="molecule type" value="Genomic_DNA"/>
</dbReference>